<dbReference type="STRING" id="1349767.GJA_3058"/>
<dbReference type="SMART" id="SM00923">
    <property type="entry name" value="MbtH"/>
    <property type="match status" value="1"/>
</dbReference>
<dbReference type="SUPFAM" id="SSF160582">
    <property type="entry name" value="MbtH-like"/>
    <property type="match status" value="1"/>
</dbReference>
<evidence type="ECO:0000313" key="2">
    <source>
        <dbReference type="EMBL" id="CDG83684.1"/>
    </source>
</evidence>
<dbReference type="Pfam" id="PF03621">
    <property type="entry name" value="MbtH"/>
    <property type="match status" value="1"/>
</dbReference>
<dbReference type="Gene3D" id="3.90.820.10">
    <property type="entry name" value="Structural Genomics, Unknown Function 30-nov-00 1gh9 Mol_id"/>
    <property type="match status" value="1"/>
</dbReference>
<name>W0V4C5_9BURK</name>
<keyword evidence="3" id="KW-1185">Reference proteome</keyword>
<dbReference type="InterPro" id="IPR038020">
    <property type="entry name" value="MbtH-like_sf"/>
</dbReference>
<dbReference type="RefSeq" id="WP_038493269.1">
    <property type="nucleotide sequence ID" value="NZ_BCTH01000080.1"/>
</dbReference>
<dbReference type="InterPro" id="IPR005153">
    <property type="entry name" value="MbtH-like_dom"/>
</dbReference>
<dbReference type="PANTHER" id="PTHR38444">
    <property type="entry name" value="ENTEROBACTIN BIOSYNTHESIS PROTEIN YBDZ"/>
    <property type="match status" value="1"/>
</dbReference>
<dbReference type="AlphaFoldDB" id="W0V4C5"/>
<gene>
    <name evidence="2" type="primary">mbtH</name>
    <name evidence="2" type="ORF">GJA_3058</name>
</gene>
<dbReference type="KEGG" id="jag:GJA_3058"/>
<dbReference type="InterPro" id="IPR037407">
    <property type="entry name" value="MLP_fam"/>
</dbReference>
<protein>
    <submittedName>
        <fullName evidence="2">Protein mbtH</fullName>
    </submittedName>
</protein>
<reference evidence="2 3" key="1">
    <citation type="journal article" date="2015" name="Genome Announc.">
        <title>Genome Sequence of Mushroom Soft-Rot Pathogen Janthinobacterium agaricidamnosum.</title>
        <authorList>
            <person name="Graupner K."/>
            <person name="Lackner G."/>
            <person name="Hertweck C."/>
        </authorList>
    </citation>
    <scope>NUCLEOTIDE SEQUENCE [LARGE SCALE GENOMIC DNA]</scope>
    <source>
        <strain evidence="3">NBRC 102515 / DSM 9628</strain>
    </source>
</reference>
<dbReference type="GO" id="GO:0019290">
    <property type="term" value="P:siderophore biosynthetic process"/>
    <property type="evidence" value="ECO:0007669"/>
    <property type="project" value="TreeGrafter"/>
</dbReference>
<dbReference type="HOGENOM" id="CLU_181321_1_0_4"/>
<evidence type="ECO:0000259" key="1">
    <source>
        <dbReference type="SMART" id="SM00923"/>
    </source>
</evidence>
<sequence>MSNPFDDQDAQFLVLRNDEGQHSLWPQHIAVPAGWSVVLEASQRAACAAYIESHWQDMRPLSLLS</sequence>
<dbReference type="EMBL" id="HG322949">
    <property type="protein sequence ID" value="CDG83684.1"/>
    <property type="molecule type" value="Genomic_DNA"/>
</dbReference>
<accession>W0V4C5</accession>
<organism evidence="2 3">
    <name type="scientific">Janthinobacterium agaricidamnosum NBRC 102515 = DSM 9628</name>
    <dbReference type="NCBI Taxonomy" id="1349767"/>
    <lineage>
        <taxon>Bacteria</taxon>
        <taxon>Pseudomonadati</taxon>
        <taxon>Pseudomonadota</taxon>
        <taxon>Betaproteobacteria</taxon>
        <taxon>Burkholderiales</taxon>
        <taxon>Oxalobacteraceae</taxon>
        <taxon>Janthinobacterium</taxon>
    </lineage>
</organism>
<evidence type="ECO:0000313" key="3">
    <source>
        <dbReference type="Proteomes" id="UP000027604"/>
    </source>
</evidence>
<feature type="domain" description="MbtH-like" evidence="1">
    <location>
        <begin position="3"/>
        <end position="53"/>
    </location>
</feature>
<proteinExistence type="predicted"/>
<dbReference type="eggNOG" id="COG3251">
    <property type="taxonomic scope" value="Bacteria"/>
</dbReference>
<dbReference type="PANTHER" id="PTHR38444:SF1">
    <property type="entry name" value="ENTEROBACTIN BIOSYNTHESIS PROTEIN YBDZ"/>
    <property type="match status" value="1"/>
</dbReference>
<dbReference type="PATRIC" id="fig|1349767.4.peg.4763"/>
<dbReference type="OrthoDB" id="7584480at2"/>
<dbReference type="GO" id="GO:0005829">
    <property type="term" value="C:cytosol"/>
    <property type="evidence" value="ECO:0007669"/>
    <property type="project" value="TreeGrafter"/>
</dbReference>
<dbReference type="Proteomes" id="UP000027604">
    <property type="component" value="Chromosome I"/>
</dbReference>